<evidence type="ECO:0000259" key="2">
    <source>
        <dbReference type="Pfam" id="PF26033"/>
    </source>
</evidence>
<dbReference type="EMBL" id="JAHLKM010000011">
    <property type="protein sequence ID" value="MCQ4333741.1"/>
    <property type="molecule type" value="Genomic_DNA"/>
</dbReference>
<evidence type="ECO:0000256" key="1">
    <source>
        <dbReference type="SAM" id="MobiDB-lite"/>
    </source>
</evidence>
<evidence type="ECO:0000313" key="3">
    <source>
        <dbReference type="EMBL" id="MCQ4333741.1"/>
    </source>
</evidence>
<gene>
    <name evidence="3" type="ORF">KM295_09665</name>
</gene>
<dbReference type="RefSeq" id="WP_256029767.1">
    <property type="nucleotide sequence ID" value="NZ_JAHLKM010000011.1"/>
</dbReference>
<proteinExistence type="predicted"/>
<reference evidence="3" key="1">
    <citation type="journal article" date="2023" name="Front. Microbiol.">
        <title>Genomic-based phylogenetic and metabolic analyses of the genus Natronomonas, and description of Natronomonas aquatica sp. nov.</title>
        <authorList>
            <person name="Garcia-Roldan A."/>
            <person name="Duran-Viseras A."/>
            <person name="de la Haba R.R."/>
            <person name="Corral P."/>
            <person name="Sanchez-Porro C."/>
            <person name="Ventosa A."/>
        </authorList>
    </citation>
    <scope>NUCLEOTIDE SEQUENCE</scope>
    <source>
        <strain evidence="3">F2-12</strain>
    </source>
</reference>
<evidence type="ECO:0000313" key="4">
    <source>
        <dbReference type="Proteomes" id="UP001139494"/>
    </source>
</evidence>
<comment type="caution">
    <text evidence="3">The sequence shown here is derived from an EMBL/GenBank/DDBJ whole genome shotgun (WGS) entry which is preliminary data.</text>
</comment>
<dbReference type="Pfam" id="PF26033">
    <property type="entry name" value="DUF8009"/>
    <property type="match status" value="1"/>
</dbReference>
<feature type="region of interest" description="Disordered" evidence="1">
    <location>
        <begin position="53"/>
        <end position="102"/>
    </location>
</feature>
<feature type="domain" description="DUF8009" evidence="2">
    <location>
        <begin position="2"/>
        <end position="141"/>
    </location>
</feature>
<name>A0A9R1CU97_9EURY</name>
<dbReference type="AlphaFoldDB" id="A0A9R1CU97"/>
<dbReference type="Proteomes" id="UP001139494">
    <property type="component" value="Unassembled WGS sequence"/>
</dbReference>
<organism evidence="3 4">
    <name type="scientific">Natronomonas aquatica</name>
    <dbReference type="NCBI Taxonomy" id="2841590"/>
    <lineage>
        <taxon>Archaea</taxon>
        <taxon>Methanobacteriati</taxon>
        <taxon>Methanobacteriota</taxon>
        <taxon>Stenosarchaea group</taxon>
        <taxon>Halobacteria</taxon>
        <taxon>Halobacteriales</taxon>
        <taxon>Natronomonadaceae</taxon>
        <taxon>Natronomonas</taxon>
    </lineage>
</organism>
<keyword evidence="4" id="KW-1185">Reference proteome</keyword>
<accession>A0A9R1CU97</accession>
<sequence>MESDDPTVVCVLAVTAEDVLTALEANARRNAGAVLRVTPPFSGRMRARLHLEGTEREYEDPPPLHVPPERFVRTVPPFPTPDETADELRSDPSATYSRARHRERHENAVEVWRERIRESLLEETTIRTPAGARTVRVAVLG</sequence>
<dbReference type="InterPro" id="IPR058322">
    <property type="entry name" value="DUF8009"/>
</dbReference>
<protein>
    <recommendedName>
        <fullName evidence="2">DUF8009 domain-containing protein</fullName>
    </recommendedName>
</protein>